<organism evidence="1 2">
    <name type="scientific">Hasllibacter halocynthiae</name>
    <dbReference type="NCBI Taxonomy" id="595589"/>
    <lineage>
        <taxon>Bacteria</taxon>
        <taxon>Pseudomonadati</taxon>
        <taxon>Pseudomonadota</taxon>
        <taxon>Alphaproteobacteria</taxon>
        <taxon>Rhodobacterales</taxon>
        <taxon>Roseobacteraceae</taxon>
        <taxon>Hasllibacter</taxon>
    </lineage>
</organism>
<comment type="caution">
    <text evidence="1">The sequence shown here is derived from an EMBL/GenBank/DDBJ whole genome shotgun (WGS) entry which is preliminary data.</text>
</comment>
<dbReference type="Pfam" id="PF02620">
    <property type="entry name" value="YceD"/>
    <property type="match status" value="1"/>
</dbReference>
<keyword evidence="2" id="KW-1185">Reference proteome</keyword>
<reference evidence="1 2" key="1">
    <citation type="submission" date="2018-03" db="EMBL/GenBank/DDBJ databases">
        <title>Genomic Encyclopedia of Archaeal and Bacterial Type Strains, Phase II (KMG-II): from individual species to whole genera.</title>
        <authorList>
            <person name="Goeker M."/>
        </authorList>
    </citation>
    <scope>NUCLEOTIDE SEQUENCE [LARGE SCALE GENOMIC DNA]</scope>
    <source>
        <strain evidence="1 2">DSM 29318</strain>
    </source>
</reference>
<dbReference type="InterPro" id="IPR003772">
    <property type="entry name" value="YceD"/>
</dbReference>
<evidence type="ECO:0000313" key="1">
    <source>
        <dbReference type="EMBL" id="PRY94897.1"/>
    </source>
</evidence>
<dbReference type="RefSeq" id="WP_106159345.1">
    <property type="nucleotide sequence ID" value="NZ_PVTT01000001.1"/>
</dbReference>
<accession>A0A2T0X7J7</accession>
<sequence length="172" mass="18184">MSERLRLADVGPEGMAVSWAPSAPEAADMAGRLGLTGLSKARLEGTLRAASGGWLFDGRLGATVRQPCGVTLAPVSTRIDEDLVRRYGEAPPAPAGEREMARHDDEWEEAPETFDPAALFEEALSLALPAFPRAEGAELGEAVFAAPGVEAMTDEDAKPLAGLRALRDRMGD</sequence>
<protein>
    <submittedName>
        <fullName evidence="1">Uncharacterized metal-binding protein YceD (DUF177 family)</fullName>
    </submittedName>
</protein>
<dbReference type="OrthoDB" id="8443793at2"/>
<evidence type="ECO:0000313" key="2">
    <source>
        <dbReference type="Proteomes" id="UP000238801"/>
    </source>
</evidence>
<name>A0A2T0X7J7_9RHOB</name>
<dbReference type="AlphaFoldDB" id="A0A2T0X7J7"/>
<dbReference type="EMBL" id="PVTT01000001">
    <property type="protein sequence ID" value="PRY94897.1"/>
    <property type="molecule type" value="Genomic_DNA"/>
</dbReference>
<dbReference type="Proteomes" id="UP000238801">
    <property type="component" value="Unassembled WGS sequence"/>
</dbReference>
<proteinExistence type="predicted"/>
<gene>
    <name evidence="1" type="ORF">BCF33_0500</name>
</gene>